<organism evidence="2 4">
    <name type="scientific">Ferroacidibacillus organovorans</name>
    <dbReference type="NCBI Taxonomy" id="1765683"/>
    <lineage>
        <taxon>Bacteria</taxon>
        <taxon>Bacillati</taxon>
        <taxon>Bacillota</taxon>
        <taxon>Bacilli</taxon>
        <taxon>Bacillales</taxon>
        <taxon>Alicyclobacillaceae</taxon>
        <taxon>Ferroacidibacillus</taxon>
    </lineage>
</organism>
<evidence type="ECO:0000313" key="3">
    <source>
        <dbReference type="EMBL" id="OPG17704.1"/>
    </source>
</evidence>
<comment type="caution">
    <text evidence="2">The sequence shown here is derived from an EMBL/GenBank/DDBJ whole genome shotgun (WGS) entry which is preliminary data.</text>
</comment>
<dbReference type="Proteomes" id="UP000077421">
    <property type="component" value="Unassembled WGS sequence"/>
</dbReference>
<feature type="transmembrane region" description="Helical" evidence="1">
    <location>
        <begin position="37"/>
        <end position="59"/>
    </location>
</feature>
<accession>A0A162TX92</accession>
<evidence type="ECO:0000256" key="1">
    <source>
        <dbReference type="SAM" id="Phobius"/>
    </source>
</evidence>
<keyword evidence="1" id="KW-1133">Transmembrane helix</keyword>
<dbReference type="RefSeq" id="WP_067564375.1">
    <property type="nucleotide sequence ID" value="NZ_LSUQ01000020.1"/>
</dbReference>
<keyword evidence="1" id="KW-0812">Transmembrane</keyword>
<sequence length="100" mass="10741">MRGERVLQTVVIALYAAASSQLLYTGGVYRIMGTSSIPVLLIATILLWILLLISAFSIVREWKQDVGSAAPQGVLRGSLYAVFAFPPAVILLHTALSLVV</sequence>
<dbReference type="EMBL" id="LSUQ01000020">
    <property type="protein sequence ID" value="OAG93910.1"/>
    <property type="molecule type" value="Genomic_DNA"/>
</dbReference>
<dbReference type="AlphaFoldDB" id="A0A162TX92"/>
<evidence type="ECO:0000313" key="2">
    <source>
        <dbReference type="EMBL" id="OAG93910.1"/>
    </source>
</evidence>
<reference evidence="2 4" key="1">
    <citation type="submission" date="2016-02" db="EMBL/GenBank/DDBJ databases">
        <title>Draft genome sequence of Acidibacillus ferrooxidans SLC66.</title>
        <authorList>
            <person name="Oliveira G."/>
            <person name="Nancucheo I."/>
            <person name="Dall'Agnol H."/>
            <person name="Johnson B."/>
            <person name="Oliveira R."/>
            <person name="Nunes G.L."/>
            <person name="Tzotzos G."/>
            <person name="Orellana S.C."/>
            <person name="Salim A.C."/>
            <person name="Araujo F.M."/>
        </authorList>
    </citation>
    <scope>NUCLEOTIDE SEQUENCE [LARGE SCALE GENOMIC DNA]</scope>
    <source>
        <strain evidence="2 4">SLC66</strain>
    </source>
</reference>
<dbReference type="OrthoDB" id="9940986at2"/>
<evidence type="ECO:0000313" key="4">
    <source>
        <dbReference type="Proteomes" id="UP000077421"/>
    </source>
</evidence>
<dbReference type="STRING" id="1765683.B2M26_00730"/>
<protein>
    <submittedName>
        <fullName evidence="2">Uncharacterized protein</fullName>
    </submittedName>
</protein>
<feature type="transmembrane region" description="Helical" evidence="1">
    <location>
        <begin position="79"/>
        <end position="99"/>
    </location>
</feature>
<reference evidence="3 5" key="2">
    <citation type="submission" date="2017-02" db="EMBL/GenBank/DDBJ databases">
        <title>Draft genome of Acidibacillus ferrooxidans Huett2.</title>
        <authorList>
            <person name="Schopf S."/>
        </authorList>
    </citation>
    <scope>NUCLEOTIDE SEQUENCE [LARGE SCALE GENOMIC DNA]</scope>
    <source>
        <strain evidence="3 5">Huett2</strain>
    </source>
</reference>
<name>A0A162TX92_9BACL</name>
<gene>
    <name evidence="2" type="ORF">AYW79_08205</name>
    <name evidence="3" type="ORF">B2M26_00730</name>
</gene>
<keyword evidence="1" id="KW-0472">Membrane</keyword>
<feature type="transmembrane region" description="Helical" evidence="1">
    <location>
        <begin position="6"/>
        <end position="25"/>
    </location>
</feature>
<evidence type="ECO:0000313" key="5">
    <source>
        <dbReference type="Proteomes" id="UP000190229"/>
    </source>
</evidence>
<keyword evidence="5" id="KW-1185">Reference proteome</keyword>
<dbReference type="EMBL" id="MWPS01000001">
    <property type="protein sequence ID" value="OPG17704.1"/>
    <property type="molecule type" value="Genomic_DNA"/>
</dbReference>
<proteinExistence type="predicted"/>
<dbReference type="Proteomes" id="UP000190229">
    <property type="component" value="Unassembled WGS sequence"/>
</dbReference>